<sequence length="170" mass="19688">MQRVLIIGPCGAGKSTLAAELGRTLDLSVYHMDQLNWRPGWIESSKDEIRAWLATITASDRWLIDGNYGGTLDARLARADTVVYLDFPIRLCAWRVLRRIWTYRGRTRPDMTEGCPERFDLEFFLYLLAWNSGPRLRTEERLREYGGRVVRLRNPAALREWRASLDKATA</sequence>
<evidence type="ECO:0000313" key="1">
    <source>
        <dbReference type="EMBL" id="OWQ95890.1"/>
    </source>
</evidence>
<dbReference type="EMBL" id="NISK01000003">
    <property type="protein sequence ID" value="OWQ95890.1"/>
    <property type="molecule type" value="Genomic_DNA"/>
</dbReference>
<reference evidence="1 2" key="1">
    <citation type="journal article" date="2010" name="Int. J. Syst. Evol. Microbiol.">
        <title>Sphingopyxis bauzanensis sp. nov., a psychrophilic bacterium isolated from soil.</title>
        <authorList>
            <person name="Zhang D.C."/>
            <person name="Liu H.C."/>
            <person name="Xin Y.H."/>
            <person name="Zhou Y.G."/>
            <person name="Schinner F."/>
            <person name="Margesin R."/>
        </authorList>
    </citation>
    <scope>NUCLEOTIDE SEQUENCE [LARGE SCALE GENOMIC DNA]</scope>
    <source>
        <strain evidence="1 2">DSM 22271</strain>
    </source>
</reference>
<gene>
    <name evidence="1" type="ORF">CDQ92_14135</name>
</gene>
<dbReference type="PANTHER" id="PTHR37816:SF3">
    <property type="entry name" value="MODULATES DNA TOPOLOGY"/>
    <property type="match status" value="1"/>
</dbReference>
<evidence type="ECO:0000313" key="2">
    <source>
        <dbReference type="Proteomes" id="UP000197361"/>
    </source>
</evidence>
<proteinExistence type="predicted"/>
<keyword evidence="2" id="KW-1185">Reference proteome</keyword>
<dbReference type="Gene3D" id="3.40.50.300">
    <property type="entry name" value="P-loop containing nucleotide triphosphate hydrolases"/>
    <property type="match status" value="1"/>
</dbReference>
<dbReference type="AlphaFoldDB" id="A0A246JSA3"/>
<name>A0A246JSA3_9SPHN</name>
<comment type="caution">
    <text evidence="1">The sequence shown here is derived from an EMBL/GenBank/DDBJ whole genome shotgun (WGS) entry which is preliminary data.</text>
</comment>
<dbReference type="Proteomes" id="UP000197361">
    <property type="component" value="Unassembled WGS sequence"/>
</dbReference>
<dbReference type="SUPFAM" id="SSF52540">
    <property type="entry name" value="P-loop containing nucleoside triphosphate hydrolases"/>
    <property type="match status" value="1"/>
</dbReference>
<protein>
    <submittedName>
        <fullName evidence="1">Topology modulation protein</fullName>
    </submittedName>
</protein>
<dbReference type="RefSeq" id="WP_088441987.1">
    <property type="nucleotide sequence ID" value="NZ_BMMC01000007.1"/>
</dbReference>
<dbReference type="InterPro" id="IPR052922">
    <property type="entry name" value="Cytidylate_Kinase-2"/>
</dbReference>
<dbReference type="PANTHER" id="PTHR37816">
    <property type="entry name" value="YALI0E33011P"/>
    <property type="match status" value="1"/>
</dbReference>
<organism evidence="1 2">
    <name type="scientific">Sphingopyxis bauzanensis</name>
    <dbReference type="NCBI Taxonomy" id="651663"/>
    <lineage>
        <taxon>Bacteria</taxon>
        <taxon>Pseudomonadati</taxon>
        <taxon>Pseudomonadota</taxon>
        <taxon>Alphaproteobacteria</taxon>
        <taxon>Sphingomonadales</taxon>
        <taxon>Sphingomonadaceae</taxon>
        <taxon>Sphingopyxis</taxon>
    </lineage>
</organism>
<accession>A0A246JSA3</accession>
<dbReference type="InterPro" id="IPR027417">
    <property type="entry name" value="P-loop_NTPase"/>
</dbReference>
<dbReference type="OrthoDB" id="7210594at2"/>